<feature type="transmembrane region" description="Helical" evidence="1">
    <location>
        <begin position="46"/>
        <end position="63"/>
    </location>
</feature>
<keyword evidence="3" id="KW-1185">Reference proteome</keyword>
<feature type="transmembrane region" description="Helical" evidence="1">
    <location>
        <begin position="69"/>
        <end position="88"/>
    </location>
</feature>
<evidence type="ECO:0008006" key="4">
    <source>
        <dbReference type="Google" id="ProtNLM"/>
    </source>
</evidence>
<evidence type="ECO:0000313" key="3">
    <source>
        <dbReference type="Proteomes" id="UP000490922"/>
    </source>
</evidence>
<name>A0A7J5A9T5_9FLAO</name>
<dbReference type="Proteomes" id="UP000490922">
    <property type="component" value="Unassembled WGS sequence"/>
</dbReference>
<accession>A0A7J5A9T5</accession>
<dbReference type="OrthoDB" id="9785438at2"/>
<feature type="transmembrane region" description="Helical" evidence="1">
    <location>
        <begin position="169"/>
        <end position="190"/>
    </location>
</feature>
<gene>
    <name evidence="2" type="ORF">F6464_13055</name>
</gene>
<feature type="transmembrane region" description="Helical" evidence="1">
    <location>
        <begin position="229"/>
        <end position="253"/>
    </location>
</feature>
<feature type="transmembrane region" description="Helical" evidence="1">
    <location>
        <begin position="131"/>
        <end position="149"/>
    </location>
</feature>
<dbReference type="AlphaFoldDB" id="A0A7J5A9T5"/>
<proteinExistence type="predicted"/>
<evidence type="ECO:0000313" key="2">
    <source>
        <dbReference type="EMBL" id="KAB1154307.1"/>
    </source>
</evidence>
<feature type="transmembrane region" description="Helical" evidence="1">
    <location>
        <begin position="202"/>
        <end position="223"/>
    </location>
</feature>
<evidence type="ECO:0000256" key="1">
    <source>
        <dbReference type="SAM" id="Phobius"/>
    </source>
</evidence>
<organism evidence="2 3">
    <name type="scientific">Flavobacterium luteum</name>
    <dbReference type="NCBI Taxonomy" id="2026654"/>
    <lineage>
        <taxon>Bacteria</taxon>
        <taxon>Pseudomonadati</taxon>
        <taxon>Bacteroidota</taxon>
        <taxon>Flavobacteriia</taxon>
        <taxon>Flavobacteriales</taxon>
        <taxon>Flavobacteriaceae</taxon>
        <taxon>Flavobacterium</taxon>
    </lineage>
</organism>
<feature type="transmembrane region" description="Helical" evidence="1">
    <location>
        <begin position="16"/>
        <end position="34"/>
    </location>
</feature>
<dbReference type="RefSeq" id="WP_151108398.1">
    <property type="nucleotide sequence ID" value="NZ_WAEM01000009.1"/>
</dbReference>
<keyword evidence="1" id="KW-1133">Transmembrane helix</keyword>
<keyword evidence="1" id="KW-0472">Membrane</keyword>
<reference evidence="2 3" key="1">
    <citation type="submission" date="2019-09" db="EMBL/GenBank/DDBJ databases">
        <title>Flavobacterium sp. nov., isolated from glacier ice.</title>
        <authorList>
            <person name="Liu Q."/>
        </authorList>
    </citation>
    <scope>NUCLEOTIDE SEQUENCE [LARGE SCALE GENOMIC DNA]</scope>
    <source>
        <strain evidence="2 3">NBRC 112527</strain>
    </source>
</reference>
<sequence>MTILLFTMVCITFVNYRLWWATIINIGISLFYFITRFPRLANHANIEFFLAILILFLFVNKVIYPKLKIAPNLVGWVFRISVMTIYFYTGFHKLNSDYFNPCVSCVNEVNEYIIGHLTATTFKISDNVSCFFQYASIVMEMLIPFGLLWNPTRKGSALLLLFFHFYLNLAVYSDFGSLAVFLIVGCILDFESKTIHYKISRAIRYYVFFTLLTFGVKIILIKYKFNPYYLGFIQGLIFNIGWIIFFYYLFTNVKGKSYLINKRHLFILSTCFILISFWTLRTYIGLGNSGNFTMFSNLVTEKSTNNHLLIDTKKTKIFNFEEDNVLILKLHDTLKKEQFEHNKIPISEFQFLSSNWCRLYKVKLNCTLVYKKDTIVIDDLRKSEFVKTQWWNRYLYFRKIQTEGPNTCRW</sequence>
<keyword evidence="1" id="KW-0812">Transmembrane</keyword>
<comment type="caution">
    <text evidence="2">The sequence shown here is derived from an EMBL/GenBank/DDBJ whole genome shotgun (WGS) entry which is preliminary data.</text>
</comment>
<dbReference type="EMBL" id="WAEM01000009">
    <property type="protein sequence ID" value="KAB1154307.1"/>
    <property type="molecule type" value="Genomic_DNA"/>
</dbReference>
<protein>
    <recommendedName>
        <fullName evidence="4">HTTM domain-containing protein</fullName>
    </recommendedName>
</protein>
<feature type="transmembrane region" description="Helical" evidence="1">
    <location>
        <begin position="265"/>
        <end position="284"/>
    </location>
</feature>